<feature type="transmembrane region" description="Helical" evidence="3">
    <location>
        <begin position="317"/>
        <end position="342"/>
    </location>
</feature>
<dbReference type="SMART" id="SM00034">
    <property type="entry name" value="CLECT"/>
    <property type="match status" value="1"/>
</dbReference>
<feature type="domain" description="C-type lectin" evidence="6">
    <location>
        <begin position="171"/>
        <end position="284"/>
    </location>
</feature>
<feature type="chain" id="PRO_5013369827" evidence="4">
    <location>
        <begin position="23"/>
        <end position="424"/>
    </location>
</feature>
<dbReference type="OrthoDB" id="6133475at2759"/>
<comment type="caution">
    <text evidence="7">The sequence shown here is derived from an EMBL/GenBank/DDBJ whole genome shotgun (WGS) entry which is preliminary data.</text>
</comment>
<gene>
    <name evidence="7" type="ORF">KP79_PYT14447</name>
</gene>
<feature type="signal peptide" evidence="4">
    <location>
        <begin position="1"/>
        <end position="22"/>
    </location>
</feature>
<accession>A0A210QHE6</accession>
<dbReference type="Proteomes" id="UP000242188">
    <property type="component" value="Unassembled WGS sequence"/>
</dbReference>
<dbReference type="Pfam" id="PF00431">
    <property type="entry name" value="CUB"/>
    <property type="match status" value="1"/>
</dbReference>
<evidence type="ECO:0000256" key="4">
    <source>
        <dbReference type="SAM" id="SignalP"/>
    </source>
</evidence>
<dbReference type="InterPro" id="IPR050111">
    <property type="entry name" value="C-type_lectin/snaclec_domain"/>
</dbReference>
<comment type="caution">
    <text evidence="2">Lacks conserved residue(s) required for the propagation of feature annotation.</text>
</comment>
<dbReference type="InterPro" id="IPR000859">
    <property type="entry name" value="CUB_dom"/>
</dbReference>
<keyword evidence="8" id="KW-1185">Reference proteome</keyword>
<dbReference type="PROSITE" id="PS50041">
    <property type="entry name" value="C_TYPE_LECTIN_2"/>
    <property type="match status" value="1"/>
</dbReference>
<evidence type="ECO:0000256" key="2">
    <source>
        <dbReference type="PROSITE-ProRule" id="PRU00059"/>
    </source>
</evidence>
<dbReference type="InterPro" id="IPR035914">
    <property type="entry name" value="Sperma_CUB_dom_sf"/>
</dbReference>
<dbReference type="InterPro" id="IPR016186">
    <property type="entry name" value="C-type_lectin-like/link_sf"/>
</dbReference>
<dbReference type="CDD" id="cd00037">
    <property type="entry name" value="CLECT"/>
    <property type="match status" value="1"/>
</dbReference>
<dbReference type="InterPro" id="IPR016187">
    <property type="entry name" value="CTDL_fold"/>
</dbReference>
<dbReference type="PANTHER" id="PTHR22803">
    <property type="entry name" value="MANNOSE, PHOSPHOLIPASE, LECTIN RECEPTOR RELATED"/>
    <property type="match status" value="1"/>
</dbReference>
<dbReference type="SUPFAM" id="SSF49854">
    <property type="entry name" value="Spermadhesin, CUB domain"/>
    <property type="match status" value="1"/>
</dbReference>
<protein>
    <submittedName>
        <fullName evidence="7">Lymphocyte antigen 75</fullName>
    </submittedName>
</protein>
<name>A0A210QHE6_MIZYE</name>
<dbReference type="PROSITE" id="PS01180">
    <property type="entry name" value="CUB"/>
    <property type="match status" value="1"/>
</dbReference>
<dbReference type="InterPro" id="IPR001304">
    <property type="entry name" value="C-type_lectin-like"/>
</dbReference>
<sequence length="424" mass="47070">MNGIRPELENVVFLTLACIAFAVLGKSQELYYCDNGNVLNIAGETSGTIITRQLGEPHYSDNLHCGWKLDAGLGKRIKLTVKNVDLQWAASYALCSGYDHLSVRNGQTATSEVLLDICDSTNPYQLVSSGQYLYLYFISNDKNFYDHAGITLMFQTYDASSCPPGWTNLSTSNFCYSLMTQPASGTSYTLAQQNCGYIQSNLIKIDSRQLFNKVQAYGKNVAGLKEVWIGLNDLRKEETYQWLDGSGLTLGDKMDTFSGSKEQDCVVHNFDTQKWVVKNCDSEKKSYICEKVRVGPTTVYSVPEASDDDSVAGDVPVGLAVVLAIIGGILFVIFFVICFCCYQKKRKPTRQREYIETRQNSHVEEQTGYQRNSVGSSISLNHVSQTPTAPAINIEGSTTLVWGNEYGPAPPSYDEAMNHHHVIK</sequence>
<keyword evidence="3" id="KW-0472">Membrane</keyword>
<evidence type="ECO:0000256" key="3">
    <source>
        <dbReference type="SAM" id="Phobius"/>
    </source>
</evidence>
<dbReference type="SUPFAM" id="SSF56436">
    <property type="entry name" value="C-type lectin-like"/>
    <property type="match status" value="1"/>
</dbReference>
<dbReference type="Pfam" id="PF00059">
    <property type="entry name" value="Lectin_C"/>
    <property type="match status" value="1"/>
</dbReference>
<keyword evidence="3" id="KW-1133">Transmembrane helix</keyword>
<dbReference type="Gene3D" id="2.60.120.290">
    <property type="entry name" value="Spermadhesin, CUB domain"/>
    <property type="match status" value="1"/>
</dbReference>
<reference evidence="7 8" key="1">
    <citation type="journal article" date="2017" name="Nat. Ecol. Evol.">
        <title>Scallop genome provides insights into evolution of bilaterian karyotype and development.</title>
        <authorList>
            <person name="Wang S."/>
            <person name="Zhang J."/>
            <person name="Jiao W."/>
            <person name="Li J."/>
            <person name="Xun X."/>
            <person name="Sun Y."/>
            <person name="Guo X."/>
            <person name="Huan P."/>
            <person name="Dong B."/>
            <person name="Zhang L."/>
            <person name="Hu X."/>
            <person name="Sun X."/>
            <person name="Wang J."/>
            <person name="Zhao C."/>
            <person name="Wang Y."/>
            <person name="Wang D."/>
            <person name="Huang X."/>
            <person name="Wang R."/>
            <person name="Lv J."/>
            <person name="Li Y."/>
            <person name="Zhang Z."/>
            <person name="Liu B."/>
            <person name="Lu W."/>
            <person name="Hui Y."/>
            <person name="Liang J."/>
            <person name="Zhou Z."/>
            <person name="Hou R."/>
            <person name="Li X."/>
            <person name="Liu Y."/>
            <person name="Li H."/>
            <person name="Ning X."/>
            <person name="Lin Y."/>
            <person name="Zhao L."/>
            <person name="Xing Q."/>
            <person name="Dou J."/>
            <person name="Li Y."/>
            <person name="Mao J."/>
            <person name="Guo H."/>
            <person name="Dou H."/>
            <person name="Li T."/>
            <person name="Mu C."/>
            <person name="Jiang W."/>
            <person name="Fu Q."/>
            <person name="Fu X."/>
            <person name="Miao Y."/>
            <person name="Liu J."/>
            <person name="Yu Q."/>
            <person name="Li R."/>
            <person name="Liao H."/>
            <person name="Li X."/>
            <person name="Kong Y."/>
            <person name="Jiang Z."/>
            <person name="Chourrout D."/>
            <person name="Li R."/>
            <person name="Bao Z."/>
        </authorList>
    </citation>
    <scope>NUCLEOTIDE SEQUENCE [LARGE SCALE GENOMIC DNA]</scope>
    <source>
        <strain evidence="7 8">PY_sf001</strain>
    </source>
</reference>
<keyword evidence="4" id="KW-0732">Signal</keyword>
<keyword evidence="1" id="KW-1015">Disulfide bond</keyword>
<evidence type="ECO:0000259" key="6">
    <source>
        <dbReference type="PROSITE" id="PS50041"/>
    </source>
</evidence>
<dbReference type="CDD" id="cd00041">
    <property type="entry name" value="CUB"/>
    <property type="match status" value="1"/>
</dbReference>
<proteinExistence type="predicted"/>
<evidence type="ECO:0000313" key="8">
    <source>
        <dbReference type="Proteomes" id="UP000242188"/>
    </source>
</evidence>
<evidence type="ECO:0000259" key="5">
    <source>
        <dbReference type="PROSITE" id="PS01180"/>
    </source>
</evidence>
<evidence type="ECO:0000256" key="1">
    <source>
        <dbReference type="ARBA" id="ARBA00023157"/>
    </source>
</evidence>
<feature type="domain" description="CUB" evidence="5">
    <location>
        <begin position="35"/>
        <end position="157"/>
    </location>
</feature>
<dbReference type="Gene3D" id="3.10.100.10">
    <property type="entry name" value="Mannose-Binding Protein A, subunit A"/>
    <property type="match status" value="1"/>
</dbReference>
<keyword evidence="3" id="KW-0812">Transmembrane</keyword>
<organism evidence="7 8">
    <name type="scientific">Mizuhopecten yessoensis</name>
    <name type="common">Japanese scallop</name>
    <name type="synonym">Patinopecten yessoensis</name>
    <dbReference type="NCBI Taxonomy" id="6573"/>
    <lineage>
        <taxon>Eukaryota</taxon>
        <taxon>Metazoa</taxon>
        <taxon>Spiralia</taxon>
        <taxon>Lophotrochozoa</taxon>
        <taxon>Mollusca</taxon>
        <taxon>Bivalvia</taxon>
        <taxon>Autobranchia</taxon>
        <taxon>Pteriomorphia</taxon>
        <taxon>Pectinida</taxon>
        <taxon>Pectinoidea</taxon>
        <taxon>Pectinidae</taxon>
        <taxon>Mizuhopecten</taxon>
    </lineage>
</organism>
<dbReference type="AlphaFoldDB" id="A0A210QHE6"/>
<evidence type="ECO:0000313" key="7">
    <source>
        <dbReference type="EMBL" id="OWF48164.1"/>
    </source>
</evidence>
<dbReference type="EMBL" id="NEDP02003643">
    <property type="protein sequence ID" value="OWF48164.1"/>
    <property type="molecule type" value="Genomic_DNA"/>
</dbReference>